<evidence type="ECO:0000313" key="1">
    <source>
        <dbReference type="EMBL" id="KAL1506836.1"/>
    </source>
</evidence>
<evidence type="ECO:0000313" key="2">
    <source>
        <dbReference type="Proteomes" id="UP001566132"/>
    </source>
</evidence>
<comment type="caution">
    <text evidence="1">The sequence shown here is derived from an EMBL/GenBank/DDBJ whole genome shotgun (WGS) entry which is preliminary data.</text>
</comment>
<sequence>MAAAIEAESVALSSTTDSNEGDSFFDFDDIQNTVKTSSVFGNSDSQMEVKKYLHEPVTNNLHVIVNVYPTVKKRFLKYNTPLPSSAPVERLFSYATMHNLPRYNRLTDQNFEIRVLEKCNSAKKWC</sequence>
<keyword evidence="2" id="KW-1185">Reference proteome</keyword>
<gene>
    <name evidence="1" type="ORF">ABEB36_006125</name>
</gene>
<dbReference type="EMBL" id="JBDJPC010000004">
    <property type="protein sequence ID" value="KAL1506836.1"/>
    <property type="molecule type" value="Genomic_DNA"/>
</dbReference>
<protein>
    <submittedName>
        <fullName evidence="1">Uncharacterized protein</fullName>
    </submittedName>
</protein>
<organism evidence="1 2">
    <name type="scientific">Hypothenemus hampei</name>
    <name type="common">Coffee berry borer</name>
    <dbReference type="NCBI Taxonomy" id="57062"/>
    <lineage>
        <taxon>Eukaryota</taxon>
        <taxon>Metazoa</taxon>
        <taxon>Ecdysozoa</taxon>
        <taxon>Arthropoda</taxon>
        <taxon>Hexapoda</taxon>
        <taxon>Insecta</taxon>
        <taxon>Pterygota</taxon>
        <taxon>Neoptera</taxon>
        <taxon>Endopterygota</taxon>
        <taxon>Coleoptera</taxon>
        <taxon>Polyphaga</taxon>
        <taxon>Cucujiformia</taxon>
        <taxon>Curculionidae</taxon>
        <taxon>Scolytinae</taxon>
        <taxon>Hypothenemus</taxon>
    </lineage>
</organism>
<accession>A0ABD1F174</accession>
<proteinExistence type="predicted"/>
<reference evidence="1 2" key="1">
    <citation type="submission" date="2024-05" db="EMBL/GenBank/DDBJ databases">
        <title>Genetic variation in Jamaican populations of the coffee berry borer (Hypothenemus hampei).</title>
        <authorList>
            <person name="Errbii M."/>
            <person name="Myrie A."/>
        </authorList>
    </citation>
    <scope>NUCLEOTIDE SEQUENCE [LARGE SCALE GENOMIC DNA]</scope>
    <source>
        <strain evidence="1">JA-Hopewell-2020-01-JO</strain>
        <tissue evidence="1">Whole body</tissue>
    </source>
</reference>
<dbReference type="AlphaFoldDB" id="A0ABD1F174"/>
<dbReference type="Proteomes" id="UP001566132">
    <property type="component" value="Unassembled WGS sequence"/>
</dbReference>
<name>A0ABD1F174_HYPHA</name>